<gene>
    <name evidence="1" type="ORF">C2G38_2179631</name>
</gene>
<comment type="caution">
    <text evidence="1">The sequence shown here is derived from an EMBL/GenBank/DDBJ whole genome shotgun (WGS) entry which is preliminary data.</text>
</comment>
<accession>A0A397VES5</accession>
<keyword evidence="2" id="KW-1185">Reference proteome</keyword>
<dbReference type="Proteomes" id="UP000266673">
    <property type="component" value="Unassembled WGS sequence"/>
</dbReference>
<protein>
    <submittedName>
        <fullName evidence="1">Uncharacterized protein</fullName>
    </submittedName>
</protein>
<evidence type="ECO:0000313" key="1">
    <source>
        <dbReference type="EMBL" id="RIB20331.1"/>
    </source>
</evidence>
<dbReference type="OrthoDB" id="2436510at2759"/>
<reference evidence="1 2" key="1">
    <citation type="submission" date="2018-06" db="EMBL/GenBank/DDBJ databases">
        <title>Comparative genomics reveals the genomic features of Rhizophagus irregularis, R. cerebriforme, R. diaphanum and Gigaspora rosea, and their symbiotic lifestyle signature.</title>
        <authorList>
            <person name="Morin E."/>
            <person name="San Clemente H."/>
            <person name="Chen E.C.H."/>
            <person name="De La Providencia I."/>
            <person name="Hainaut M."/>
            <person name="Kuo A."/>
            <person name="Kohler A."/>
            <person name="Murat C."/>
            <person name="Tang N."/>
            <person name="Roy S."/>
            <person name="Loubradou J."/>
            <person name="Henrissat B."/>
            <person name="Grigoriev I.V."/>
            <person name="Corradi N."/>
            <person name="Roux C."/>
            <person name="Martin F.M."/>
        </authorList>
    </citation>
    <scope>NUCLEOTIDE SEQUENCE [LARGE SCALE GENOMIC DNA]</scope>
    <source>
        <strain evidence="1 2">DAOM 194757</strain>
    </source>
</reference>
<dbReference type="AlphaFoldDB" id="A0A397VES5"/>
<organism evidence="1 2">
    <name type="scientific">Gigaspora rosea</name>
    <dbReference type="NCBI Taxonomy" id="44941"/>
    <lineage>
        <taxon>Eukaryota</taxon>
        <taxon>Fungi</taxon>
        <taxon>Fungi incertae sedis</taxon>
        <taxon>Mucoromycota</taxon>
        <taxon>Glomeromycotina</taxon>
        <taxon>Glomeromycetes</taxon>
        <taxon>Diversisporales</taxon>
        <taxon>Gigasporaceae</taxon>
        <taxon>Gigaspora</taxon>
    </lineage>
</organism>
<proteinExistence type="predicted"/>
<sequence>MARTYLTKLSQDYAQLLASGYNYNNNDTQMEEIEILDKIIQWEKVRILNLPSKLEEWTNENFNSLKTTLQNFLPHIKYFQLSTEEISKIKPYQNILETYIWNDIVMKCLDPEITIISSFSSIITLERVAEISS</sequence>
<dbReference type="EMBL" id="QKWP01000424">
    <property type="protein sequence ID" value="RIB20331.1"/>
    <property type="molecule type" value="Genomic_DNA"/>
</dbReference>
<evidence type="ECO:0000313" key="2">
    <source>
        <dbReference type="Proteomes" id="UP000266673"/>
    </source>
</evidence>
<name>A0A397VES5_9GLOM</name>